<reference evidence="2" key="1">
    <citation type="submission" date="2018-09" db="EMBL/GenBank/DDBJ databases">
        <authorList>
            <person name="Livingstone P.G."/>
            <person name="Whitworth D.E."/>
        </authorList>
    </citation>
    <scope>NUCLEOTIDE SEQUENCE [LARGE SCALE GENOMIC DNA]</scope>
    <source>
        <strain evidence="2">CA040B</strain>
    </source>
</reference>
<accession>A0A3A8N643</accession>
<gene>
    <name evidence="1" type="ORF">D7X12_22310</name>
</gene>
<dbReference type="EMBL" id="RAWG01000147">
    <property type="protein sequence ID" value="RKH39918.1"/>
    <property type="molecule type" value="Genomic_DNA"/>
</dbReference>
<proteinExistence type="predicted"/>
<keyword evidence="2" id="KW-1185">Reference proteome</keyword>
<sequence length="179" mass="18646">MAETMSMRERGIQRWVGAATVAAGVLLGTACGGLPETGGKQPDEARGGVFAQRGEQPEALYNVAEQQGKEAPGGAHQDGAAAKLPKHVLTVDRGYNETIGKIGSSIDPRTRATNGQENNSLWDNTGGMMARRYGAMGGAGYSPAAEGLGGWGASTASEGVRGYDVPYSYVSPPVYLQQR</sequence>
<evidence type="ECO:0000313" key="2">
    <source>
        <dbReference type="Proteomes" id="UP000273405"/>
    </source>
</evidence>
<dbReference type="Proteomes" id="UP000273405">
    <property type="component" value="Unassembled WGS sequence"/>
</dbReference>
<comment type="caution">
    <text evidence="1">The sequence shown here is derived from an EMBL/GenBank/DDBJ whole genome shotgun (WGS) entry which is preliminary data.</text>
</comment>
<evidence type="ECO:0000313" key="1">
    <source>
        <dbReference type="EMBL" id="RKH39918.1"/>
    </source>
</evidence>
<dbReference type="AlphaFoldDB" id="A0A3A8N643"/>
<organism evidence="1 2">
    <name type="scientific">Corallococcus sicarius</name>
    <dbReference type="NCBI Taxonomy" id="2316726"/>
    <lineage>
        <taxon>Bacteria</taxon>
        <taxon>Pseudomonadati</taxon>
        <taxon>Myxococcota</taxon>
        <taxon>Myxococcia</taxon>
        <taxon>Myxococcales</taxon>
        <taxon>Cystobacterineae</taxon>
        <taxon>Myxococcaceae</taxon>
        <taxon>Corallococcus</taxon>
    </lineage>
</organism>
<protein>
    <submittedName>
        <fullName evidence="1">Uncharacterized protein</fullName>
    </submittedName>
</protein>
<name>A0A3A8N643_9BACT</name>